<dbReference type="InterPro" id="IPR015424">
    <property type="entry name" value="PyrdxlP-dep_Trfase"/>
</dbReference>
<keyword evidence="6" id="KW-0521">NADP</keyword>
<evidence type="ECO:0000313" key="13">
    <source>
        <dbReference type="Proteomes" id="UP001143364"/>
    </source>
</evidence>
<keyword evidence="7" id="KW-0663">Pyridoxal phosphate</keyword>
<accession>A0A9W6JGL1</accession>
<dbReference type="Gene3D" id="3.90.1150.10">
    <property type="entry name" value="Aspartate Aminotransferase, domain 1"/>
    <property type="match status" value="1"/>
</dbReference>
<dbReference type="Pfam" id="PF00561">
    <property type="entry name" value="Abhydrolase_1"/>
    <property type="match status" value="1"/>
</dbReference>
<evidence type="ECO:0000256" key="9">
    <source>
        <dbReference type="ARBA" id="ARBA00034528"/>
    </source>
</evidence>
<keyword evidence="3" id="KW-0597">Phosphoprotein</keyword>
<dbReference type="InterPro" id="IPR050346">
    <property type="entry name" value="FMO-like"/>
</dbReference>
<dbReference type="InterPro" id="IPR009081">
    <property type="entry name" value="PP-bd_ACP"/>
</dbReference>
<dbReference type="PROSITE" id="PS00012">
    <property type="entry name" value="PHOSPHOPANTETHEINE"/>
    <property type="match status" value="1"/>
</dbReference>
<dbReference type="GO" id="GO:0031177">
    <property type="term" value="F:phosphopantetheine binding"/>
    <property type="evidence" value="ECO:0007669"/>
    <property type="project" value="InterPro"/>
</dbReference>
<evidence type="ECO:0000256" key="5">
    <source>
        <dbReference type="ARBA" id="ARBA00022827"/>
    </source>
</evidence>
<keyword evidence="13" id="KW-1185">Reference proteome</keyword>
<dbReference type="Pfam" id="PF00550">
    <property type="entry name" value="PP-binding"/>
    <property type="match status" value="1"/>
</dbReference>
<dbReference type="SUPFAM" id="SSF53383">
    <property type="entry name" value="PLP-dependent transferases"/>
    <property type="match status" value="1"/>
</dbReference>
<keyword evidence="2" id="KW-0596">Phosphopantetheine</keyword>
<proteinExistence type="inferred from homology"/>
<keyword evidence="4" id="KW-0285">Flavoprotein</keyword>
<evidence type="ECO:0000256" key="1">
    <source>
        <dbReference type="ARBA" id="ARBA00009183"/>
    </source>
</evidence>
<comment type="similarity">
    <text evidence="1">Belongs to the FMO family.</text>
</comment>
<dbReference type="GO" id="GO:0050660">
    <property type="term" value="F:flavin adenine dinucleotide binding"/>
    <property type="evidence" value="ECO:0007669"/>
    <property type="project" value="InterPro"/>
</dbReference>
<comment type="caution">
    <text evidence="12">The sequence shown here is derived from an EMBL/GenBank/DDBJ whole genome shotgun (WGS) entry which is preliminary data.</text>
</comment>
<dbReference type="InterPro" id="IPR029058">
    <property type="entry name" value="AB_hydrolase_fold"/>
</dbReference>
<evidence type="ECO:0000256" key="7">
    <source>
        <dbReference type="ARBA" id="ARBA00022898"/>
    </source>
</evidence>
<dbReference type="GO" id="GO:0050661">
    <property type="term" value="F:NADP binding"/>
    <property type="evidence" value="ECO:0007669"/>
    <property type="project" value="InterPro"/>
</dbReference>
<dbReference type="InterPro" id="IPR000960">
    <property type="entry name" value="Flavin_mOase"/>
</dbReference>
<dbReference type="Gene3D" id="1.10.1200.10">
    <property type="entry name" value="ACP-like"/>
    <property type="match status" value="1"/>
</dbReference>
<evidence type="ECO:0000313" key="12">
    <source>
        <dbReference type="EMBL" id="GLK76847.1"/>
    </source>
</evidence>
<evidence type="ECO:0000256" key="8">
    <source>
        <dbReference type="ARBA" id="ARBA00023002"/>
    </source>
</evidence>
<dbReference type="SMART" id="SM01294">
    <property type="entry name" value="PKS_PP_betabranch"/>
    <property type="match status" value="1"/>
</dbReference>
<evidence type="ECO:0000256" key="2">
    <source>
        <dbReference type="ARBA" id="ARBA00022450"/>
    </source>
</evidence>
<dbReference type="Proteomes" id="UP001143364">
    <property type="component" value="Unassembled WGS sequence"/>
</dbReference>
<dbReference type="SUPFAM" id="SSF47336">
    <property type="entry name" value="ACP-like"/>
    <property type="match status" value="1"/>
</dbReference>
<dbReference type="InterPro" id="IPR005814">
    <property type="entry name" value="Aminotrans_3"/>
</dbReference>
<keyword evidence="5" id="KW-0274">FAD</keyword>
<dbReference type="SUPFAM" id="SSF53474">
    <property type="entry name" value="alpha/beta-Hydrolases"/>
    <property type="match status" value="1"/>
</dbReference>
<dbReference type="Pfam" id="PF00202">
    <property type="entry name" value="Aminotran_3"/>
    <property type="match status" value="1"/>
</dbReference>
<dbReference type="GO" id="GO:0030170">
    <property type="term" value="F:pyridoxal phosphate binding"/>
    <property type="evidence" value="ECO:0007669"/>
    <property type="project" value="InterPro"/>
</dbReference>
<dbReference type="EC" id="1.14.13.148" evidence="9"/>
<dbReference type="GO" id="GO:0034899">
    <property type="term" value="F:trimethylamine monooxygenase activity"/>
    <property type="evidence" value="ECO:0007669"/>
    <property type="project" value="UniProtKB-EC"/>
</dbReference>
<evidence type="ECO:0000259" key="11">
    <source>
        <dbReference type="PROSITE" id="PS50075"/>
    </source>
</evidence>
<dbReference type="SMART" id="SM00823">
    <property type="entry name" value="PKS_PP"/>
    <property type="match status" value="1"/>
</dbReference>
<dbReference type="InterPro" id="IPR036188">
    <property type="entry name" value="FAD/NAD-bd_sf"/>
</dbReference>
<dbReference type="PROSITE" id="PS50075">
    <property type="entry name" value="CARRIER"/>
    <property type="match status" value="1"/>
</dbReference>
<dbReference type="PANTHER" id="PTHR23023">
    <property type="entry name" value="DIMETHYLANILINE MONOOXYGENASE"/>
    <property type="match status" value="1"/>
</dbReference>
<dbReference type="InterPro" id="IPR000073">
    <property type="entry name" value="AB_hydrolase_1"/>
</dbReference>
<reference evidence="12" key="2">
    <citation type="submission" date="2023-01" db="EMBL/GenBank/DDBJ databases">
        <authorList>
            <person name="Sun Q."/>
            <person name="Evtushenko L."/>
        </authorList>
    </citation>
    <scope>NUCLEOTIDE SEQUENCE</scope>
    <source>
        <strain evidence="12">VKM B-2555</strain>
    </source>
</reference>
<organism evidence="12 13">
    <name type="scientific">Methylopila jiangsuensis</name>
    <dbReference type="NCBI Taxonomy" id="586230"/>
    <lineage>
        <taxon>Bacteria</taxon>
        <taxon>Pseudomonadati</taxon>
        <taxon>Pseudomonadota</taxon>
        <taxon>Alphaproteobacteria</taxon>
        <taxon>Hyphomicrobiales</taxon>
        <taxon>Methylopilaceae</taxon>
        <taxon>Methylopila</taxon>
    </lineage>
</organism>
<dbReference type="EMBL" id="BSFK01000010">
    <property type="protein sequence ID" value="GLK76847.1"/>
    <property type="molecule type" value="Genomic_DNA"/>
</dbReference>
<dbReference type="InterPro" id="IPR015421">
    <property type="entry name" value="PyrdxlP-dep_Trfase_major"/>
</dbReference>
<evidence type="ECO:0000256" key="10">
    <source>
        <dbReference type="ARBA" id="ARBA00035159"/>
    </source>
</evidence>
<evidence type="ECO:0000256" key="4">
    <source>
        <dbReference type="ARBA" id="ARBA00022630"/>
    </source>
</evidence>
<reference evidence="12" key="1">
    <citation type="journal article" date="2014" name="Int. J. Syst. Evol. Microbiol.">
        <title>Complete genome sequence of Corynebacterium casei LMG S-19264T (=DSM 44701T), isolated from a smear-ripened cheese.</title>
        <authorList>
            <consortium name="US DOE Joint Genome Institute (JGI-PGF)"/>
            <person name="Walter F."/>
            <person name="Albersmeier A."/>
            <person name="Kalinowski J."/>
            <person name="Ruckert C."/>
        </authorList>
    </citation>
    <scope>NUCLEOTIDE SEQUENCE</scope>
    <source>
        <strain evidence="12">VKM B-2555</strain>
    </source>
</reference>
<protein>
    <recommendedName>
        <fullName evidence="10">Trimethylamine monooxygenase</fullName>
        <ecNumber evidence="9">1.14.13.148</ecNumber>
    </recommendedName>
</protein>
<dbReference type="PRINTS" id="PR00370">
    <property type="entry name" value="FMOXYGENASE"/>
</dbReference>
<dbReference type="InterPro" id="IPR015422">
    <property type="entry name" value="PyrdxlP-dep_Trfase_small"/>
</dbReference>
<dbReference type="InterPro" id="IPR020806">
    <property type="entry name" value="PKS_PP-bd"/>
</dbReference>
<sequence length="1636" mass="177403">MVKMDPITPERNVNSGADALSVDEALALLERLDDVEGRSSAEAGLKARVSQDLGQLLVSVLKLQLQDLSPDKSWMDYGLDSIASTELATAFTEKFKISLPPTIFFEFQNLATFTEYLATSYGPELENIYRHQPLRLVAAATPGTASADAPEPAPAAPDRAASIEDLWAAAPASPEASFAVSAPMEPAADEIASREPFVAAATVHDFPRPGGGRLECAVYGEGEPVLLLGGLVMHFSVMWRLQLEAWGADRRLIMMHMPGCGGATLYDGVTLDSLADDAAALLDALGVAGPVPVLGYSFGGVLAQAFALRHRARCSRLAICVSASSSEGADDFSTLMRELQKSPRFMELNRGWPMSALPTYGRVATGFDFRARLSALDLPALVVSADRDRYMTSAHAAETAARLPNARTRAFPDAGHLVGFTHHRAFNEAVLEFWREETVPHDGASGTAVYAPASDDTLQALEDYVRAGDQGHAILLSPDVAQAALLLDIGLNAGKPEPQRYRSFFLTSQEEALDAAIRFARHLARNRSGGADGRTVMIDPSGVWERRFNPVGGPAAEALTPGVEIVASLAAARSALAEGAGAAALVFVATQEAQPDDLARFVGLARSCSAAAILVDRDGPGVAPSDWLSFRSATACDIVVLGESVSGAQAPSGAMATRDAIGNPWAMTPNEGYVRHPMANLGFASRAILDHLRRTIAVTDDQARNLRRIRRDPEANHAAHLSHGNGGYARVARMHGFDARFYEGRGSRSRVIPAEGGPSREIVDCLSNVGSCPRGLNPLDVIDAVARGHDRDHDYWGDLRAALCELTGFDDALPAASHVAALDAGVALALAASRGRTKIVAFSGGAAFSLASAAVAHDPLFDSFRAPFQPVYPHVAFIDPGAADAGAKLEAELASGDVALVWLETLQVEGNATRPLPADLVETVERLRGAGGYLVGVDETQTAFWTGRPLHSETLSPRPDIVVLGTAVTDGLLPMGVVLGRSEVFARAETAGGGWLAERRRRACQLSSHLAAHALRDILARDLMREAREQGAYFKAALEDLRARRPIIREIRGEGLLLTIELDLSGFPAFVQQSFGYLLWGSLMRDPEGGVAVVVCPLHNACLRFAPPLTISRTEIDLIIGALDRALAAGPAGVLSGCASYCEQRGDMKTASFLNRLSAESAAKGEASGPAAGTKGRSAGRRDFRVCIIGAGVAGISMAKALKDKNIRFDCYEKREHLGGIWAYDADRKHTSTWANLNMNTPKGHYQFADMPMPQDYPDYPSRQQVQDYLEAYADRNDLREHIHLGCGVRRAERRTDGVWEVTLDDGDTREFDALAVANGHHNQPAVPEFDVSRFTGTVSHSQHYRSRHEYRDQRVMVVGIGNSGSQIAVDVSHDAAMTYLAVRRGVYVLPHYLFGMRIDKALGPLNSWWVKKLLPYPLHEILLTTTYNLFIARHRSLGMPRPDHWMMSCLPTMSENLPNRIGDGKLKIVTGVDRVEGRTVHLAGGDRIEVDAIIYSTGYRTSFPFLDDGVIDASDNTIQLYKRIFHPGIDNIVFIGLFQAITWGFLDIMERQSQLAAQYFSGEYALPSAERQMEDIAAERKRIEREYVPTLRNQYYLHGPTYMRDLSLEMRRGRRRTQGAAERAPLSFLSFAGSR</sequence>
<dbReference type="Pfam" id="PF00743">
    <property type="entry name" value="FMO-like"/>
    <property type="match status" value="1"/>
</dbReference>
<keyword evidence="8" id="KW-0560">Oxidoreductase</keyword>
<dbReference type="Gene3D" id="3.50.50.60">
    <property type="entry name" value="FAD/NAD(P)-binding domain"/>
    <property type="match status" value="1"/>
</dbReference>
<dbReference type="InterPro" id="IPR020946">
    <property type="entry name" value="Flavin_mOase-like"/>
</dbReference>
<dbReference type="InterPro" id="IPR006162">
    <property type="entry name" value="Ppantetheine_attach_site"/>
</dbReference>
<dbReference type="InterPro" id="IPR036736">
    <property type="entry name" value="ACP-like_sf"/>
</dbReference>
<gene>
    <name evidence="12" type="ORF">GCM10008171_21010</name>
</gene>
<name>A0A9W6JGL1_9HYPH</name>
<evidence type="ECO:0000256" key="6">
    <source>
        <dbReference type="ARBA" id="ARBA00022857"/>
    </source>
</evidence>
<dbReference type="GO" id="GO:0008483">
    <property type="term" value="F:transaminase activity"/>
    <property type="evidence" value="ECO:0007669"/>
    <property type="project" value="InterPro"/>
</dbReference>
<feature type="domain" description="Carrier" evidence="11">
    <location>
        <begin position="47"/>
        <end position="121"/>
    </location>
</feature>
<dbReference type="Gene3D" id="3.40.50.1820">
    <property type="entry name" value="alpha/beta hydrolase"/>
    <property type="match status" value="1"/>
</dbReference>
<dbReference type="SUPFAM" id="SSF51905">
    <property type="entry name" value="FAD/NAD(P)-binding domain"/>
    <property type="match status" value="3"/>
</dbReference>
<dbReference type="GO" id="GO:0004499">
    <property type="term" value="F:N,N-dimethylaniline monooxygenase activity"/>
    <property type="evidence" value="ECO:0007669"/>
    <property type="project" value="InterPro"/>
</dbReference>
<dbReference type="Gene3D" id="3.40.640.10">
    <property type="entry name" value="Type I PLP-dependent aspartate aminotransferase-like (Major domain)"/>
    <property type="match status" value="1"/>
</dbReference>
<evidence type="ECO:0000256" key="3">
    <source>
        <dbReference type="ARBA" id="ARBA00022553"/>
    </source>
</evidence>